<reference evidence="3" key="1">
    <citation type="journal article" date="2010" name="Stand. Genomic Sci.">
        <title>Complete genome sequence of Thermocrinis albus type strain (HI 11/12T).</title>
        <authorList>
            <person name="Wirth R."/>
            <person name="Sikorski J."/>
            <person name="Brambilla E."/>
            <person name="Misra M."/>
            <person name="Lapidus A."/>
            <person name="Copeland A."/>
            <person name="Nolan M."/>
            <person name="Lucas S."/>
            <person name="Chen F."/>
            <person name="Tice H."/>
            <person name="Cheng J.F."/>
            <person name="Han C."/>
            <person name="Detter J.C."/>
            <person name="Tapia R."/>
            <person name="Bruce D."/>
            <person name="Goodwin L."/>
            <person name="Pitluck S."/>
            <person name="Pati A."/>
            <person name="Anderson I."/>
            <person name="Ivanova N."/>
            <person name="Mavromatis K."/>
            <person name="Mikhailova N."/>
            <person name="Chen A."/>
            <person name="Palaniappan K."/>
            <person name="Bilek Y."/>
            <person name="Hader T."/>
            <person name="Land M."/>
            <person name="Hauser L."/>
            <person name="Chang Y.J."/>
            <person name="Jeffries C.D."/>
            <person name="Tindall B.J."/>
            <person name="Rohde M."/>
            <person name="Goker M."/>
            <person name="Bristow J."/>
            <person name="Eisen J.A."/>
            <person name="Markowitz V."/>
            <person name="Hugenholtz P."/>
            <person name="Kyrpides N.C."/>
            <person name="Klenk H.P."/>
        </authorList>
    </citation>
    <scope>NUCLEOTIDE SEQUENCE [LARGE SCALE GENOMIC DNA]</scope>
    <source>
        <strain evidence="3">DSM 14484 / JCM 11386 / HI 11/12</strain>
    </source>
</reference>
<proteinExistence type="predicted"/>
<evidence type="ECO:0000313" key="3">
    <source>
        <dbReference type="Proteomes" id="UP000002043"/>
    </source>
</evidence>
<feature type="domain" description="CinA C-terminal" evidence="1">
    <location>
        <begin position="67"/>
        <end position="217"/>
    </location>
</feature>
<dbReference type="OrthoDB" id="9801454at2"/>
<dbReference type="Proteomes" id="UP000002043">
    <property type="component" value="Chromosome"/>
</dbReference>
<dbReference type="AlphaFoldDB" id="D3SNM2"/>
<keyword evidence="3" id="KW-1185">Reference proteome</keyword>
<accession>D3SNM2</accession>
<dbReference type="InterPro" id="IPR008136">
    <property type="entry name" value="CinA_C"/>
</dbReference>
<evidence type="ECO:0000259" key="1">
    <source>
        <dbReference type="Pfam" id="PF02464"/>
    </source>
</evidence>
<dbReference type="EMBL" id="CP001931">
    <property type="protein sequence ID" value="ADC88759.1"/>
    <property type="molecule type" value="Genomic_DNA"/>
</dbReference>
<evidence type="ECO:0000313" key="2">
    <source>
        <dbReference type="EMBL" id="ADC88759.1"/>
    </source>
</evidence>
<organism evidence="2 3">
    <name type="scientific">Thermocrinis albus (strain DSM 14484 / JCM 11386 / HI 11/12)</name>
    <dbReference type="NCBI Taxonomy" id="638303"/>
    <lineage>
        <taxon>Bacteria</taxon>
        <taxon>Pseudomonadati</taxon>
        <taxon>Aquificota</taxon>
        <taxon>Aquificia</taxon>
        <taxon>Aquificales</taxon>
        <taxon>Aquificaceae</taxon>
        <taxon>Thermocrinis</taxon>
    </lineage>
</organism>
<dbReference type="KEGG" id="tal:Thal_0122"/>
<dbReference type="SUPFAM" id="SSF142433">
    <property type="entry name" value="CinA-like"/>
    <property type="match status" value="1"/>
</dbReference>
<dbReference type="NCBIfam" id="TIGR00199">
    <property type="entry name" value="PncC_domain"/>
    <property type="match status" value="1"/>
</dbReference>
<gene>
    <name evidence="2" type="ordered locus">Thal_0122</name>
</gene>
<dbReference type="RefSeq" id="WP_012991166.1">
    <property type="nucleotide sequence ID" value="NC_013894.1"/>
</dbReference>
<dbReference type="eggNOG" id="COG1546">
    <property type="taxonomic scope" value="Bacteria"/>
</dbReference>
<dbReference type="Gene3D" id="3.90.950.20">
    <property type="entry name" value="CinA-like"/>
    <property type="match status" value="1"/>
</dbReference>
<dbReference type="Pfam" id="PF02464">
    <property type="entry name" value="CinA"/>
    <property type="match status" value="1"/>
</dbReference>
<dbReference type="InterPro" id="IPR036653">
    <property type="entry name" value="CinA-like_C"/>
</dbReference>
<name>D3SNM2_THEAH</name>
<protein>
    <submittedName>
        <fullName evidence="2">CinA domain protein</fullName>
    </submittedName>
</protein>
<dbReference type="HOGENOM" id="CLU_030805_1_1_0"/>
<sequence>MIVSVCEPSFEKKPYILRTVGLSKDKVKKYHHVVWAGGIDLYFDREEEWLKALEEFKDYVYATQKVEMEQVVGQLLREKNLKLAVAESCTAGLLSARLVNVPGSSSYFLGGFITYANELKTKLLSVEESLIEKYGAVSEEVCRAMCIGVLEETDADVAVAITGVAGPSGSEKKPPGSLFVGVCTDKDVVVKYFRTEGDRNYNRFLFTQLALDELRKFVMERYP</sequence>
<dbReference type="STRING" id="638303.Thal_0122"/>